<organism evidence="1 2">
    <name type="scientific">Glycomyces luteolus</name>
    <dbReference type="NCBI Taxonomy" id="2670330"/>
    <lineage>
        <taxon>Bacteria</taxon>
        <taxon>Bacillati</taxon>
        <taxon>Actinomycetota</taxon>
        <taxon>Actinomycetes</taxon>
        <taxon>Glycomycetales</taxon>
        <taxon>Glycomycetaceae</taxon>
        <taxon>Glycomyces</taxon>
    </lineage>
</organism>
<evidence type="ECO:0000313" key="2">
    <source>
        <dbReference type="Proteomes" id="UP001146067"/>
    </source>
</evidence>
<dbReference type="RefSeq" id="WP_270111820.1">
    <property type="nucleotide sequence ID" value="NZ_JAPZVP010000016.1"/>
</dbReference>
<accession>A0A9X3PDL0</accession>
<dbReference type="EMBL" id="JAPZVP010000016">
    <property type="protein sequence ID" value="MDA1361787.1"/>
    <property type="molecule type" value="Genomic_DNA"/>
</dbReference>
<name>A0A9X3PDL0_9ACTN</name>
<sequence>MNQFPGNPTGYIEPTSGPGLEPASLYRAQLGNRVGISIDF</sequence>
<dbReference type="AlphaFoldDB" id="A0A9X3PDL0"/>
<evidence type="ECO:0000313" key="1">
    <source>
        <dbReference type="EMBL" id="MDA1361787.1"/>
    </source>
</evidence>
<proteinExistence type="predicted"/>
<reference evidence="1" key="1">
    <citation type="submission" date="2022-12" db="EMBL/GenBank/DDBJ databases">
        <title>Gycomyces niveus sp.nov.,a novel actinomycete isolated from soil in Shouguan.</title>
        <authorList>
            <person name="Yang X."/>
        </authorList>
    </citation>
    <scope>NUCLEOTIDE SEQUENCE</scope>
    <source>
        <strain evidence="1">NEAU-A15</strain>
    </source>
</reference>
<protein>
    <submittedName>
        <fullName evidence="1">Uncharacterized protein</fullName>
    </submittedName>
</protein>
<dbReference type="Proteomes" id="UP001146067">
    <property type="component" value="Unassembled WGS sequence"/>
</dbReference>
<comment type="caution">
    <text evidence="1">The sequence shown here is derived from an EMBL/GenBank/DDBJ whole genome shotgun (WGS) entry which is preliminary data.</text>
</comment>
<keyword evidence="2" id="KW-1185">Reference proteome</keyword>
<gene>
    <name evidence="1" type="ORF">O1R50_19320</name>
</gene>